<reference evidence="7 8" key="1">
    <citation type="submission" date="2019-09" db="EMBL/GenBank/DDBJ databases">
        <title>Goodfellowia gen. nov., a new genus of the Pseudonocardineae related to Actinoalloteichus, containing Goodfellowia coeruleoviolacea gen. nov., comb. nov. gen. nov., comb. nov.</title>
        <authorList>
            <person name="Labeda D."/>
        </authorList>
    </citation>
    <scope>NUCLEOTIDE SEQUENCE [LARGE SCALE GENOMIC DNA]</scope>
    <source>
        <strain evidence="7 8">AN110305</strain>
    </source>
</reference>
<dbReference type="PANTHER" id="PTHR43214:SF24">
    <property type="entry name" value="TRANSCRIPTIONAL REGULATORY PROTEIN NARL-RELATED"/>
    <property type="match status" value="1"/>
</dbReference>
<name>A0A5B2XHV6_9PSEU</name>
<gene>
    <name evidence="7" type="ORF">F0L68_11945</name>
</gene>
<evidence type="ECO:0000256" key="1">
    <source>
        <dbReference type="ARBA" id="ARBA00023015"/>
    </source>
</evidence>
<dbReference type="PRINTS" id="PR00038">
    <property type="entry name" value="HTHLUXR"/>
</dbReference>
<dbReference type="Pfam" id="PF00196">
    <property type="entry name" value="GerE"/>
    <property type="match status" value="1"/>
</dbReference>
<evidence type="ECO:0000313" key="8">
    <source>
        <dbReference type="Proteomes" id="UP000323454"/>
    </source>
</evidence>
<dbReference type="Gene3D" id="3.40.50.2300">
    <property type="match status" value="1"/>
</dbReference>
<dbReference type="InterPro" id="IPR039420">
    <property type="entry name" value="WalR-like"/>
</dbReference>
<keyword evidence="8" id="KW-1185">Reference proteome</keyword>
<evidence type="ECO:0000259" key="6">
    <source>
        <dbReference type="PROSITE" id="PS50110"/>
    </source>
</evidence>
<organism evidence="7 8">
    <name type="scientific">Solihabitans fulvus</name>
    <dbReference type="NCBI Taxonomy" id="1892852"/>
    <lineage>
        <taxon>Bacteria</taxon>
        <taxon>Bacillati</taxon>
        <taxon>Actinomycetota</taxon>
        <taxon>Actinomycetes</taxon>
        <taxon>Pseudonocardiales</taxon>
        <taxon>Pseudonocardiaceae</taxon>
        <taxon>Solihabitans</taxon>
    </lineage>
</organism>
<evidence type="ECO:0000256" key="2">
    <source>
        <dbReference type="ARBA" id="ARBA00023125"/>
    </source>
</evidence>
<dbReference type="Proteomes" id="UP000323454">
    <property type="component" value="Unassembled WGS sequence"/>
</dbReference>
<keyword evidence="2" id="KW-0238">DNA-binding</keyword>
<dbReference type="RefSeq" id="WP_149849588.1">
    <property type="nucleotide sequence ID" value="NZ_VUOB01000021.1"/>
</dbReference>
<feature type="domain" description="HTH luxR-type" evidence="5">
    <location>
        <begin position="153"/>
        <end position="218"/>
    </location>
</feature>
<sequence length="228" mass="24597">METADGRPAVARDGGRASAPIAGRVLIACATPLVGEGVARVVDHMREATVAGMCGTVSDLFIKAHQCDPTIVIMDDALDPAFQTVRLVVEPRRAVIVLLAPTRRGQLRVREALKAGAGGAVSWASSRSVVADALRAARTGRVYVAPELQERHQESAGRAVSRREDEVLQLVCRGLDNRQVAERLFVSSETIKTHVRNIARKLGARDRAQIVVHAFRTGLVDERLVTEG</sequence>
<dbReference type="GO" id="GO:0006355">
    <property type="term" value="P:regulation of DNA-templated transcription"/>
    <property type="evidence" value="ECO:0007669"/>
    <property type="project" value="InterPro"/>
</dbReference>
<dbReference type="InterPro" id="IPR016032">
    <property type="entry name" value="Sig_transdc_resp-reg_C-effctor"/>
</dbReference>
<evidence type="ECO:0000256" key="4">
    <source>
        <dbReference type="PROSITE-ProRule" id="PRU00169"/>
    </source>
</evidence>
<dbReference type="CDD" id="cd06170">
    <property type="entry name" value="LuxR_C_like"/>
    <property type="match status" value="1"/>
</dbReference>
<dbReference type="SMART" id="SM00421">
    <property type="entry name" value="HTH_LUXR"/>
    <property type="match status" value="1"/>
</dbReference>
<keyword evidence="1" id="KW-0805">Transcription regulation</keyword>
<evidence type="ECO:0000256" key="3">
    <source>
        <dbReference type="ARBA" id="ARBA00023163"/>
    </source>
</evidence>
<evidence type="ECO:0000313" key="7">
    <source>
        <dbReference type="EMBL" id="KAA2262609.1"/>
    </source>
</evidence>
<comment type="caution">
    <text evidence="7">The sequence shown here is derived from an EMBL/GenBank/DDBJ whole genome shotgun (WGS) entry which is preliminary data.</text>
</comment>
<keyword evidence="3" id="KW-0804">Transcription</keyword>
<dbReference type="PANTHER" id="PTHR43214">
    <property type="entry name" value="TWO-COMPONENT RESPONSE REGULATOR"/>
    <property type="match status" value="1"/>
</dbReference>
<evidence type="ECO:0000259" key="5">
    <source>
        <dbReference type="PROSITE" id="PS50043"/>
    </source>
</evidence>
<dbReference type="GO" id="GO:0000160">
    <property type="term" value="P:phosphorelay signal transduction system"/>
    <property type="evidence" value="ECO:0007669"/>
    <property type="project" value="InterPro"/>
</dbReference>
<protein>
    <submittedName>
        <fullName evidence="7">Response regulator transcription factor</fullName>
    </submittedName>
</protein>
<dbReference type="InterPro" id="IPR000792">
    <property type="entry name" value="Tscrpt_reg_LuxR_C"/>
</dbReference>
<dbReference type="PROSITE" id="PS00622">
    <property type="entry name" value="HTH_LUXR_1"/>
    <property type="match status" value="1"/>
</dbReference>
<dbReference type="SUPFAM" id="SSF46894">
    <property type="entry name" value="C-terminal effector domain of the bipartite response regulators"/>
    <property type="match status" value="1"/>
</dbReference>
<dbReference type="AlphaFoldDB" id="A0A5B2XHV6"/>
<feature type="modified residue" description="4-aspartylphosphate" evidence="4">
    <location>
        <position position="75"/>
    </location>
</feature>
<dbReference type="PROSITE" id="PS50110">
    <property type="entry name" value="RESPONSE_REGULATORY"/>
    <property type="match status" value="1"/>
</dbReference>
<dbReference type="OrthoDB" id="3171430at2"/>
<reference evidence="7 8" key="2">
    <citation type="submission" date="2019-09" db="EMBL/GenBank/DDBJ databases">
        <authorList>
            <person name="Jin C."/>
        </authorList>
    </citation>
    <scope>NUCLEOTIDE SEQUENCE [LARGE SCALE GENOMIC DNA]</scope>
    <source>
        <strain evidence="7 8">AN110305</strain>
    </source>
</reference>
<dbReference type="PROSITE" id="PS50043">
    <property type="entry name" value="HTH_LUXR_2"/>
    <property type="match status" value="1"/>
</dbReference>
<accession>A0A5B2XHV6</accession>
<dbReference type="InterPro" id="IPR001789">
    <property type="entry name" value="Sig_transdc_resp-reg_receiver"/>
</dbReference>
<dbReference type="GO" id="GO:0003677">
    <property type="term" value="F:DNA binding"/>
    <property type="evidence" value="ECO:0007669"/>
    <property type="project" value="UniProtKB-KW"/>
</dbReference>
<dbReference type="EMBL" id="VUOB01000021">
    <property type="protein sequence ID" value="KAA2262609.1"/>
    <property type="molecule type" value="Genomic_DNA"/>
</dbReference>
<proteinExistence type="predicted"/>
<feature type="domain" description="Response regulatory" evidence="6">
    <location>
        <begin position="24"/>
        <end position="138"/>
    </location>
</feature>
<keyword evidence="4" id="KW-0597">Phosphoprotein</keyword>